<dbReference type="GO" id="GO:0006526">
    <property type="term" value="P:L-arginine biosynthetic process"/>
    <property type="evidence" value="ECO:0007669"/>
    <property type="project" value="UniProtKB-UniRule"/>
</dbReference>
<dbReference type="UniPathway" id="UPA00068">
    <property type="reaction ID" value="UER00108"/>
</dbReference>
<keyword evidence="3 7" id="KW-0028">Amino-acid biosynthesis</keyword>
<dbReference type="SMART" id="SM00859">
    <property type="entry name" value="Semialdhyde_dh"/>
    <property type="match status" value="1"/>
</dbReference>
<organism evidence="10 11">
    <name type="scientific">Exobacillus caeni</name>
    <dbReference type="NCBI Taxonomy" id="2574798"/>
    <lineage>
        <taxon>Bacteria</taxon>
        <taxon>Bacillati</taxon>
        <taxon>Bacillota</taxon>
        <taxon>Bacilli</taxon>
        <taxon>Bacillales</taxon>
        <taxon>Guptibacillaceae</taxon>
        <taxon>Exobacillus</taxon>
    </lineage>
</organism>
<feature type="active site" evidence="7 8">
    <location>
        <position position="149"/>
    </location>
</feature>
<keyword evidence="7" id="KW-0963">Cytoplasm</keyword>
<evidence type="ECO:0000256" key="7">
    <source>
        <dbReference type="HAMAP-Rule" id="MF_00150"/>
    </source>
</evidence>
<comment type="pathway">
    <text evidence="1 7">Amino-acid biosynthesis; L-arginine biosynthesis; N(2)-acetyl-L-ornithine from L-glutamate: step 3/4.</text>
</comment>
<dbReference type="RefSeq" id="WP_138127062.1">
    <property type="nucleotide sequence ID" value="NZ_SWLG01000008.1"/>
</dbReference>
<comment type="caution">
    <text evidence="10">The sequence shown here is derived from an EMBL/GenBank/DDBJ whole genome shotgun (WGS) entry which is preliminary data.</text>
</comment>
<dbReference type="SUPFAM" id="SSF51735">
    <property type="entry name" value="NAD(P)-binding Rossmann-fold domains"/>
    <property type="match status" value="1"/>
</dbReference>
<comment type="similarity">
    <text evidence="7">Belongs to the NAGSA dehydrogenase family. Type 1 subfamily.</text>
</comment>
<name>A0A5R9F7P2_9BACL</name>
<evidence type="ECO:0000256" key="4">
    <source>
        <dbReference type="ARBA" id="ARBA00022857"/>
    </source>
</evidence>
<dbReference type="InterPro" id="IPR023013">
    <property type="entry name" value="AGPR_AS"/>
</dbReference>
<dbReference type="InterPro" id="IPR050085">
    <property type="entry name" value="AGPR"/>
</dbReference>
<dbReference type="GO" id="GO:0051287">
    <property type="term" value="F:NAD binding"/>
    <property type="evidence" value="ECO:0007669"/>
    <property type="project" value="InterPro"/>
</dbReference>
<dbReference type="Pfam" id="PF01118">
    <property type="entry name" value="Semialdhyde_dh"/>
    <property type="match status" value="1"/>
</dbReference>
<dbReference type="InterPro" id="IPR058924">
    <property type="entry name" value="AGPR_dimerisation_dom"/>
</dbReference>
<dbReference type="AlphaFoldDB" id="A0A5R9F7P2"/>
<dbReference type="Proteomes" id="UP000308230">
    <property type="component" value="Unassembled WGS sequence"/>
</dbReference>
<keyword evidence="11" id="KW-1185">Reference proteome</keyword>
<comment type="catalytic activity">
    <reaction evidence="6 7">
        <text>N-acetyl-L-glutamate 5-semialdehyde + phosphate + NADP(+) = N-acetyl-L-glutamyl 5-phosphate + NADPH + H(+)</text>
        <dbReference type="Rhea" id="RHEA:21588"/>
        <dbReference type="ChEBI" id="CHEBI:15378"/>
        <dbReference type="ChEBI" id="CHEBI:29123"/>
        <dbReference type="ChEBI" id="CHEBI:43474"/>
        <dbReference type="ChEBI" id="CHEBI:57783"/>
        <dbReference type="ChEBI" id="CHEBI:57936"/>
        <dbReference type="ChEBI" id="CHEBI:58349"/>
        <dbReference type="EC" id="1.2.1.38"/>
    </reaction>
</comment>
<dbReference type="HAMAP" id="MF_00150">
    <property type="entry name" value="ArgC_type1"/>
    <property type="match status" value="1"/>
</dbReference>
<evidence type="ECO:0000259" key="9">
    <source>
        <dbReference type="SMART" id="SM00859"/>
    </source>
</evidence>
<keyword evidence="5 7" id="KW-0560">Oxidoreductase</keyword>
<dbReference type="PROSITE" id="PS01224">
    <property type="entry name" value="ARGC"/>
    <property type="match status" value="1"/>
</dbReference>
<evidence type="ECO:0000256" key="5">
    <source>
        <dbReference type="ARBA" id="ARBA00023002"/>
    </source>
</evidence>
<dbReference type="GO" id="GO:0005737">
    <property type="term" value="C:cytoplasm"/>
    <property type="evidence" value="ECO:0007669"/>
    <property type="project" value="UniProtKB-SubCell"/>
</dbReference>
<comment type="subcellular location">
    <subcellularLocation>
        <location evidence="7">Cytoplasm</location>
    </subcellularLocation>
</comment>
<dbReference type="GO" id="GO:0003942">
    <property type="term" value="F:N-acetyl-gamma-glutamyl-phosphate reductase activity"/>
    <property type="evidence" value="ECO:0007669"/>
    <property type="project" value="UniProtKB-UniRule"/>
</dbReference>
<dbReference type="EC" id="1.2.1.38" evidence="7"/>
<keyword evidence="2 7" id="KW-0055">Arginine biosynthesis</keyword>
<dbReference type="CDD" id="cd23934">
    <property type="entry name" value="AGPR_1_C"/>
    <property type="match status" value="1"/>
</dbReference>
<dbReference type="SUPFAM" id="SSF55347">
    <property type="entry name" value="Glyceraldehyde-3-phosphate dehydrogenase-like, C-terminal domain"/>
    <property type="match status" value="1"/>
</dbReference>
<proteinExistence type="inferred from homology"/>
<dbReference type="OrthoDB" id="9801289at2"/>
<dbReference type="EMBL" id="SWLG01000008">
    <property type="protein sequence ID" value="TLS36863.1"/>
    <property type="molecule type" value="Genomic_DNA"/>
</dbReference>
<dbReference type="InterPro" id="IPR000534">
    <property type="entry name" value="Semialdehyde_DH_NAD-bd"/>
</dbReference>
<dbReference type="Gene3D" id="3.30.360.10">
    <property type="entry name" value="Dihydrodipicolinate Reductase, domain 2"/>
    <property type="match status" value="1"/>
</dbReference>
<evidence type="ECO:0000313" key="10">
    <source>
        <dbReference type="EMBL" id="TLS36863.1"/>
    </source>
</evidence>
<dbReference type="PANTHER" id="PTHR32338:SF10">
    <property type="entry name" value="N-ACETYL-GAMMA-GLUTAMYL-PHOSPHATE REDUCTASE, CHLOROPLASTIC-RELATED"/>
    <property type="match status" value="1"/>
</dbReference>
<evidence type="ECO:0000256" key="8">
    <source>
        <dbReference type="PROSITE-ProRule" id="PRU10010"/>
    </source>
</evidence>
<evidence type="ECO:0000256" key="2">
    <source>
        <dbReference type="ARBA" id="ARBA00022571"/>
    </source>
</evidence>
<dbReference type="InterPro" id="IPR000706">
    <property type="entry name" value="AGPR_type-1"/>
</dbReference>
<accession>A0A5R9F7P2</accession>
<dbReference type="Gene3D" id="3.40.50.720">
    <property type="entry name" value="NAD(P)-binding Rossmann-like Domain"/>
    <property type="match status" value="1"/>
</dbReference>
<sequence length="345" mass="38031">MNIAIVGATGYSGIELLRLLLNHPEANLTYLISNSQSNKQLSEVYPHFSGVKESMLKTLDIPKVAKEVDVVFFATPSGVSKNFVPEFLEYGVKCIDLSGDFRLKDPLLYEKWYKNSSASEKNLEKAVYGLSEIYENDVKEASLIANPGCYPTATLLGLLPALKEKWIKSDSIIIDGKSGVSGAGRSVSIGTHFAETNENLKAYKLGSHQHIPEIEQILHTESGIQSNVTFSTHLVPMTRGIMCTMYADLQEHKSTGEIIDLYKQFYEGKPFVRIRPEDHWPTTKEVSASNYCDIGFMSDARTGRLTIVSVIDNVVKGAAGQAVQNLNIMMGLDAKTGLNLSPVYP</sequence>
<evidence type="ECO:0000256" key="6">
    <source>
        <dbReference type="ARBA" id="ARBA00050557"/>
    </source>
</evidence>
<evidence type="ECO:0000256" key="3">
    <source>
        <dbReference type="ARBA" id="ARBA00022605"/>
    </source>
</evidence>
<dbReference type="NCBIfam" id="TIGR01850">
    <property type="entry name" value="argC"/>
    <property type="match status" value="1"/>
</dbReference>
<evidence type="ECO:0000313" key="11">
    <source>
        <dbReference type="Proteomes" id="UP000308230"/>
    </source>
</evidence>
<dbReference type="GO" id="GO:0070401">
    <property type="term" value="F:NADP+ binding"/>
    <property type="evidence" value="ECO:0007669"/>
    <property type="project" value="InterPro"/>
</dbReference>
<dbReference type="PANTHER" id="PTHR32338">
    <property type="entry name" value="N-ACETYL-GAMMA-GLUTAMYL-PHOSPHATE REDUCTASE, CHLOROPLASTIC-RELATED-RELATED"/>
    <property type="match status" value="1"/>
</dbReference>
<dbReference type="Pfam" id="PF22698">
    <property type="entry name" value="Semialdhyde_dhC_1"/>
    <property type="match status" value="1"/>
</dbReference>
<keyword evidence="4 7" id="KW-0521">NADP</keyword>
<dbReference type="InterPro" id="IPR036291">
    <property type="entry name" value="NAD(P)-bd_dom_sf"/>
</dbReference>
<feature type="domain" description="Semialdehyde dehydrogenase NAD-binding" evidence="9">
    <location>
        <begin position="2"/>
        <end position="141"/>
    </location>
</feature>
<dbReference type="FunFam" id="3.30.360.10:FF:000014">
    <property type="entry name" value="N-acetyl-gamma-glutamyl-phosphate reductase"/>
    <property type="match status" value="1"/>
</dbReference>
<protein>
    <recommendedName>
        <fullName evidence="7">N-acetyl-gamma-glutamyl-phosphate reductase</fullName>
        <shortName evidence="7">AGPR</shortName>
        <ecNumber evidence="7">1.2.1.38</ecNumber>
    </recommendedName>
    <alternativeName>
        <fullName evidence="7">N-acetyl-glutamate semialdehyde dehydrogenase</fullName>
        <shortName evidence="7">NAGSA dehydrogenase</shortName>
    </alternativeName>
</protein>
<comment type="function">
    <text evidence="7">Catalyzes the NADPH-dependent reduction of N-acetyl-5-glutamyl phosphate to yield N-acetyl-L-glutamate 5-semialdehyde.</text>
</comment>
<evidence type="ECO:0000256" key="1">
    <source>
        <dbReference type="ARBA" id="ARBA00004862"/>
    </source>
</evidence>
<gene>
    <name evidence="7" type="primary">argC</name>
    <name evidence="10" type="ORF">FCL54_12975</name>
</gene>
<reference evidence="10 11" key="1">
    <citation type="submission" date="2019-04" db="EMBL/GenBank/DDBJ databases">
        <title>Bacillus caeni sp. nov., a bacterium isolated from mangrove sediment.</title>
        <authorList>
            <person name="Huang H."/>
            <person name="Mo K."/>
            <person name="Hu Y."/>
        </authorList>
    </citation>
    <scope>NUCLEOTIDE SEQUENCE [LARGE SCALE GENOMIC DNA]</scope>
    <source>
        <strain evidence="10 11">HB172195</strain>
    </source>
</reference>
<dbReference type="CDD" id="cd17895">
    <property type="entry name" value="AGPR_1_N"/>
    <property type="match status" value="1"/>
</dbReference>